<dbReference type="Proteomes" id="UP001265550">
    <property type="component" value="Unassembled WGS sequence"/>
</dbReference>
<dbReference type="EMBL" id="JAVDWE010000011">
    <property type="protein sequence ID" value="MDR7095919.1"/>
    <property type="molecule type" value="Genomic_DNA"/>
</dbReference>
<feature type="compositionally biased region" description="Acidic residues" evidence="1">
    <location>
        <begin position="73"/>
        <end position="82"/>
    </location>
</feature>
<dbReference type="Pfam" id="PF11906">
    <property type="entry name" value="DUF3426"/>
    <property type="match status" value="1"/>
</dbReference>
<comment type="caution">
    <text evidence="3">The sequence shown here is derived from an EMBL/GenBank/DDBJ whole genome shotgun (WGS) entry which is preliminary data.</text>
</comment>
<feature type="domain" description="Zinc finger/thioredoxin putative" evidence="2">
    <location>
        <begin position="5"/>
        <end position="39"/>
    </location>
</feature>
<dbReference type="NCBIfam" id="TIGR02098">
    <property type="entry name" value="MJ0042_CXXC"/>
    <property type="match status" value="1"/>
</dbReference>
<name>A0ABU1VEL4_9BURK</name>
<accession>A0ABU1VEL4</accession>
<dbReference type="InterPro" id="IPR011723">
    <property type="entry name" value="Znf/thioredoxin_put"/>
</dbReference>
<evidence type="ECO:0000313" key="3">
    <source>
        <dbReference type="EMBL" id="MDR7095919.1"/>
    </source>
</evidence>
<feature type="region of interest" description="Disordered" evidence="1">
    <location>
        <begin position="62"/>
        <end position="83"/>
    </location>
</feature>
<reference evidence="3 4" key="1">
    <citation type="submission" date="2023-07" db="EMBL/GenBank/DDBJ databases">
        <title>Sorghum-associated microbial communities from plants grown in Nebraska, USA.</title>
        <authorList>
            <person name="Schachtman D."/>
        </authorList>
    </citation>
    <scope>NUCLEOTIDE SEQUENCE [LARGE SCALE GENOMIC DNA]</scope>
    <source>
        <strain evidence="3 4">BE240</strain>
    </source>
</reference>
<keyword evidence="4" id="KW-1185">Reference proteome</keyword>
<evidence type="ECO:0000313" key="4">
    <source>
        <dbReference type="Proteomes" id="UP001265550"/>
    </source>
</evidence>
<protein>
    <submittedName>
        <fullName evidence="3">Zn finger-like uncharacterized protein</fullName>
    </submittedName>
</protein>
<gene>
    <name evidence="3" type="ORF">J2X09_003672</name>
</gene>
<evidence type="ECO:0000259" key="2">
    <source>
        <dbReference type="Pfam" id="PF13719"/>
    </source>
</evidence>
<evidence type="ECO:0000256" key="1">
    <source>
        <dbReference type="SAM" id="MobiDB-lite"/>
    </source>
</evidence>
<proteinExistence type="predicted"/>
<dbReference type="Pfam" id="PF13719">
    <property type="entry name" value="Zn_ribbon_5"/>
    <property type="match status" value="1"/>
</dbReference>
<dbReference type="RefSeq" id="WP_204734730.1">
    <property type="nucleotide sequence ID" value="NZ_JAVDWE010000011.1"/>
</dbReference>
<dbReference type="InterPro" id="IPR021834">
    <property type="entry name" value="DUF3426"/>
</dbReference>
<feature type="region of interest" description="Disordered" evidence="1">
    <location>
        <begin position="191"/>
        <end position="215"/>
    </location>
</feature>
<sequence>MSFTTRCPSCGTMFRVVADQLKISEGWVRCGHCADVFDATLYLQPWIPPGEEPASEEFLAAAPEPEPGPAAEPDPEPPLEPELDPHVELADELNHEPGEVDSRQELTPDVLLDEPMWESAEASMDERAVETMPPPFSVAPISEPVADDAESDFQAELKRFAAGLGRLKEGGASPVVAEAGADAAVSVMPEAPAPQEAQDAEEQPPAQPDATDPVPGFVRQAQRQAFWSSRGMRATLASLTLVLVALFAGQWAVHERDRLAAWRPELQPMLQQVCNHLGCKLAPVRRIDAIVIDSTSLVRRLGNFYSFDLVLKNTAPMALAVPALELSLTDIGGGVISRRVFLPDEWPDAPALLPAQASVTINFRLSLALGDDTPMAGYNALVFYP</sequence>
<organism evidence="3 4">
    <name type="scientific">Hydrogenophaga laconesensis</name>
    <dbReference type="NCBI Taxonomy" id="1805971"/>
    <lineage>
        <taxon>Bacteria</taxon>
        <taxon>Pseudomonadati</taxon>
        <taxon>Pseudomonadota</taxon>
        <taxon>Betaproteobacteria</taxon>
        <taxon>Burkholderiales</taxon>
        <taxon>Comamonadaceae</taxon>
        <taxon>Hydrogenophaga</taxon>
    </lineage>
</organism>